<dbReference type="PANTHER" id="PTHR43575:SF1">
    <property type="entry name" value="PROTEIN ABCI7, CHLOROPLASTIC"/>
    <property type="match status" value="1"/>
</dbReference>
<sequence>MGEAINFSDQAIALAQALAEKNASDSKVFKSINEAGLEQFKALPFPTRKTEAWKYTSLFALTQQDYNHPVQNTDVTGVESFEIPELDVHRLVYVNGVYQESLSVIDQESGLSVVRFSDADESQKSIIADKLGQTAETDRNLFTALNNAQVNDGVLIHVAKETQVEKPIQLVNITTQQAQPASAFARHLIVLERHANVKVIEQFISSDDEQNVLLNQTSEAYVADGAKLEHYRVHTEHESSLHFGGMYVDLQRDSQFESYQMLLGGKIKRFDVLVNHNQPGSHCEMKGVYLPKNDQHVDIHSYIEHKAAHCTTDEVYRGIMADNSKAVFNGRIHIHPDAQKTLAELSNKNLLLSDKAQVNTKPELEIYADDVRCAHGATVAQLDETAKFYLRSRGISSKEADIMLSFGFINELIDSMPLEALRVFLRPQLVHQFSEDEALTRHIVSAQGADQ</sequence>
<evidence type="ECO:0000259" key="3">
    <source>
        <dbReference type="Pfam" id="PF19295"/>
    </source>
</evidence>
<dbReference type="Pfam" id="PF01458">
    <property type="entry name" value="SUFBD_core"/>
    <property type="match status" value="1"/>
</dbReference>
<dbReference type="InterPro" id="IPR011542">
    <property type="entry name" value="SUF_FeS_clus_asmbl_SufD"/>
</dbReference>
<dbReference type="AlphaFoldDB" id="Q1N0G8"/>
<dbReference type="STRING" id="207949.RED65_06097"/>
<dbReference type="GO" id="GO:0016226">
    <property type="term" value="P:iron-sulfur cluster assembly"/>
    <property type="evidence" value="ECO:0007669"/>
    <property type="project" value="InterPro"/>
</dbReference>
<dbReference type="InterPro" id="IPR037284">
    <property type="entry name" value="SUF_FeS_clus_asmbl_SufBD_sf"/>
</dbReference>
<proteinExistence type="inferred from homology"/>
<dbReference type="Proteomes" id="UP000004263">
    <property type="component" value="Unassembled WGS sequence"/>
</dbReference>
<evidence type="ECO:0000256" key="1">
    <source>
        <dbReference type="ARBA" id="ARBA00043967"/>
    </source>
</evidence>
<dbReference type="InterPro" id="IPR055346">
    <property type="entry name" value="Fe-S_cluster_assembly_SufBD"/>
</dbReference>
<dbReference type="HOGENOM" id="CLU_026231_5_2_6"/>
<organism evidence="4 5">
    <name type="scientific">Bermanella marisrubri</name>
    <dbReference type="NCBI Taxonomy" id="207949"/>
    <lineage>
        <taxon>Bacteria</taxon>
        <taxon>Pseudomonadati</taxon>
        <taxon>Pseudomonadota</taxon>
        <taxon>Gammaproteobacteria</taxon>
        <taxon>Oceanospirillales</taxon>
        <taxon>Oceanospirillaceae</taxon>
        <taxon>Bermanella</taxon>
    </lineage>
</organism>
<dbReference type="NCBIfam" id="TIGR01981">
    <property type="entry name" value="sufD"/>
    <property type="match status" value="1"/>
</dbReference>
<dbReference type="Pfam" id="PF19295">
    <property type="entry name" value="SufBD_N"/>
    <property type="match status" value="1"/>
</dbReference>
<comment type="caution">
    <text evidence="4">The sequence shown here is derived from an EMBL/GenBank/DDBJ whole genome shotgun (WGS) entry which is preliminary data.</text>
</comment>
<keyword evidence="5" id="KW-1185">Reference proteome</keyword>
<dbReference type="RefSeq" id="WP_007016466.1">
    <property type="nucleotide sequence ID" value="NZ_AAQH01000014.1"/>
</dbReference>
<dbReference type="InterPro" id="IPR000825">
    <property type="entry name" value="SUF_FeS_clus_asmbl_SufBD_core"/>
</dbReference>
<evidence type="ECO:0000259" key="2">
    <source>
        <dbReference type="Pfam" id="PF01458"/>
    </source>
</evidence>
<dbReference type="EMBL" id="AAQH01000014">
    <property type="protein sequence ID" value="EAT11696.1"/>
    <property type="molecule type" value="Genomic_DNA"/>
</dbReference>
<comment type="similarity">
    <text evidence="1">Belongs to the iron-sulfur cluster assembly SufBD family.</text>
</comment>
<evidence type="ECO:0000313" key="4">
    <source>
        <dbReference type="EMBL" id="EAT11696.1"/>
    </source>
</evidence>
<feature type="domain" description="SUF system FeS cluster assembly SufBD core" evidence="2">
    <location>
        <begin position="178"/>
        <end position="408"/>
    </location>
</feature>
<dbReference type="SUPFAM" id="SSF101960">
    <property type="entry name" value="Stabilizer of iron transporter SufD"/>
    <property type="match status" value="1"/>
</dbReference>
<dbReference type="InterPro" id="IPR045595">
    <property type="entry name" value="SufBD_N"/>
</dbReference>
<gene>
    <name evidence="4" type="ORF">RED65_06097</name>
</gene>
<evidence type="ECO:0000313" key="5">
    <source>
        <dbReference type="Proteomes" id="UP000004263"/>
    </source>
</evidence>
<reference evidence="4 5" key="1">
    <citation type="submission" date="2006-03" db="EMBL/GenBank/DDBJ databases">
        <authorList>
            <person name="Pinhassi J."/>
            <person name="Pedros-Alio C."/>
            <person name="Ferriera S."/>
            <person name="Johnson J."/>
            <person name="Kravitz S."/>
            <person name="Halpern A."/>
            <person name="Remington K."/>
            <person name="Beeson K."/>
            <person name="Tran B."/>
            <person name="Rogers Y.-H."/>
            <person name="Friedman R."/>
            <person name="Venter J.C."/>
        </authorList>
    </citation>
    <scope>NUCLEOTIDE SEQUENCE [LARGE SCALE GENOMIC DNA]</scope>
    <source>
        <strain evidence="4 5">RED65</strain>
    </source>
</reference>
<dbReference type="OrthoDB" id="9768262at2"/>
<protein>
    <submittedName>
        <fullName evidence="4">FeS assembly protein SufD</fullName>
    </submittedName>
</protein>
<name>Q1N0G8_9GAMM</name>
<dbReference type="PANTHER" id="PTHR43575">
    <property type="entry name" value="PROTEIN ABCI7, CHLOROPLASTIC"/>
    <property type="match status" value="1"/>
</dbReference>
<accession>Q1N0G8</accession>
<feature type="domain" description="SUF system FeS cluster assembly SufBD N-terminal" evidence="3">
    <location>
        <begin position="22"/>
        <end position="170"/>
    </location>
</feature>